<feature type="domain" description="BTB" evidence="2">
    <location>
        <begin position="271"/>
        <end position="330"/>
    </location>
</feature>
<dbReference type="InterPro" id="IPR002083">
    <property type="entry name" value="MATH/TRAF_dom"/>
</dbReference>
<accession>A0A6A5HID3</accession>
<feature type="region of interest" description="Disordered" evidence="1">
    <location>
        <begin position="1"/>
        <end position="32"/>
    </location>
</feature>
<dbReference type="InterPro" id="IPR011333">
    <property type="entry name" value="SKP1/BTB/POZ_sf"/>
</dbReference>
<feature type="compositionally biased region" description="Basic residues" evidence="1">
    <location>
        <begin position="1"/>
        <end position="14"/>
    </location>
</feature>
<dbReference type="RefSeq" id="XP_053590023.1">
    <property type="nucleotide sequence ID" value="XM_053725829.1"/>
</dbReference>
<name>A0A6A5HID3_CAERE</name>
<gene>
    <name evidence="4" type="ORF">GCK72_006839</name>
</gene>
<dbReference type="GeneID" id="78774249"/>
<protein>
    <recommendedName>
        <fullName evidence="6">BTB domain-containing protein</fullName>
    </recommendedName>
</protein>
<dbReference type="CDD" id="cd00121">
    <property type="entry name" value="MATH"/>
    <property type="match status" value="1"/>
</dbReference>
<dbReference type="SUPFAM" id="SSF54695">
    <property type="entry name" value="POZ domain"/>
    <property type="match status" value="1"/>
</dbReference>
<feature type="region of interest" description="Disordered" evidence="1">
    <location>
        <begin position="96"/>
        <end position="121"/>
    </location>
</feature>
<evidence type="ECO:0000259" key="2">
    <source>
        <dbReference type="PROSITE" id="PS50097"/>
    </source>
</evidence>
<evidence type="ECO:0000313" key="5">
    <source>
        <dbReference type="Proteomes" id="UP000483820"/>
    </source>
</evidence>
<dbReference type="SUPFAM" id="SSF49599">
    <property type="entry name" value="TRAF domain-like"/>
    <property type="match status" value="1"/>
</dbReference>
<dbReference type="AlphaFoldDB" id="A0A6A5HID3"/>
<dbReference type="InterPro" id="IPR052664">
    <property type="entry name" value="BTB-MATH_domain_protein"/>
</dbReference>
<dbReference type="SMART" id="SM00061">
    <property type="entry name" value="MATH"/>
    <property type="match status" value="1"/>
</dbReference>
<dbReference type="EMBL" id="WUAV01000002">
    <property type="protein sequence ID" value="KAF1766881.1"/>
    <property type="molecule type" value="Genomic_DNA"/>
</dbReference>
<dbReference type="CTD" id="78774249"/>
<dbReference type="PROSITE" id="PS50097">
    <property type="entry name" value="BTB"/>
    <property type="match status" value="1"/>
</dbReference>
<dbReference type="Pfam" id="PF00917">
    <property type="entry name" value="MATH"/>
    <property type="match status" value="1"/>
</dbReference>
<evidence type="ECO:0000259" key="3">
    <source>
        <dbReference type="PROSITE" id="PS50144"/>
    </source>
</evidence>
<organism evidence="4 5">
    <name type="scientific">Caenorhabditis remanei</name>
    <name type="common">Caenorhabditis vulgaris</name>
    <dbReference type="NCBI Taxonomy" id="31234"/>
    <lineage>
        <taxon>Eukaryota</taxon>
        <taxon>Metazoa</taxon>
        <taxon>Ecdysozoa</taxon>
        <taxon>Nematoda</taxon>
        <taxon>Chromadorea</taxon>
        <taxon>Rhabditida</taxon>
        <taxon>Rhabditina</taxon>
        <taxon>Rhabditomorpha</taxon>
        <taxon>Rhabditoidea</taxon>
        <taxon>Rhabditidae</taxon>
        <taxon>Peloderinae</taxon>
        <taxon>Caenorhabditis</taxon>
    </lineage>
</organism>
<dbReference type="Pfam" id="PF00651">
    <property type="entry name" value="BTB"/>
    <property type="match status" value="1"/>
</dbReference>
<feature type="compositionally biased region" description="Acidic residues" evidence="1">
    <location>
        <begin position="105"/>
        <end position="119"/>
    </location>
</feature>
<dbReference type="Gene3D" id="2.60.210.10">
    <property type="entry name" value="Apoptosis, Tumor Necrosis Factor Receptor Associated Protein 2, Chain A"/>
    <property type="match status" value="1"/>
</dbReference>
<reference evidence="4 5" key="1">
    <citation type="submission" date="2019-12" db="EMBL/GenBank/DDBJ databases">
        <title>Chromosome-level assembly of the Caenorhabditis remanei genome.</title>
        <authorList>
            <person name="Teterina A.A."/>
            <person name="Willis J.H."/>
            <person name="Phillips P.C."/>
        </authorList>
    </citation>
    <scope>NUCLEOTIDE SEQUENCE [LARGE SCALE GENOMIC DNA]</scope>
    <source>
        <strain evidence="4 5">PX506</strain>
        <tissue evidence="4">Whole organism</tissue>
    </source>
</reference>
<evidence type="ECO:0000313" key="4">
    <source>
        <dbReference type="EMBL" id="KAF1766881.1"/>
    </source>
</evidence>
<sequence length="427" mass="50118">MTKRNIKRPPPPKRQRIEAENHQNAENNANDQHHLTLQKMYDTCQEVLDKQKNLEQIQENMLKEVVQKQKEFEISLVDKLRSVENELQLIRDDLKPKTVTPAVPEENDDEDETDSESDNESVFMPSTGKYFVLKHVFKNVSNMKEDEYRLSEAEEHFGVKWRMNVRRRTEHLQFYLHCSKPMDTVNWTIETQRKHVLVSNRVDNAVNECIQMFDKEYSSWGWPKFIKWTVLEKDFLVDGKLTAEVHIKVGKTSGIYKDNLRSFDNTMEEFSDVVLVVNEEKFYVLKKFLAAHSSYFKALFLGDFQESDKSEIKLSGIDDDDFQNYLEVLYGEYSIDEFTVEGILLVADMYDTPLVIRKCEQFILKESKKTLKKKLQMAMKYHLEALNKQCRKEIKSVADIKSVLPGDIRDLDPSITTEFLEIALSIQ</sequence>
<dbReference type="CDD" id="cd18186">
    <property type="entry name" value="BTB_POZ_ZBTB_KLHL-like"/>
    <property type="match status" value="1"/>
</dbReference>
<dbReference type="Gene3D" id="3.30.710.10">
    <property type="entry name" value="Potassium Channel Kv1.1, Chain A"/>
    <property type="match status" value="1"/>
</dbReference>
<feature type="domain" description="MATH" evidence="3">
    <location>
        <begin position="130"/>
        <end position="247"/>
    </location>
</feature>
<dbReference type="KEGG" id="crq:GCK72_006839"/>
<comment type="caution">
    <text evidence="4">The sequence shown here is derived from an EMBL/GenBank/DDBJ whole genome shotgun (WGS) entry which is preliminary data.</text>
</comment>
<dbReference type="SMART" id="SM00225">
    <property type="entry name" value="BTB"/>
    <property type="match status" value="1"/>
</dbReference>
<dbReference type="InterPro" id="IPR008974">
    <property type="entry name" value="TRAF-like"/>
</dbReference>
<evidence type="ECO:0008006" key="6">
    <source>
        <dbReference type="Google" id="ProtNLM"/>
    </source>
</evidence>
<dbReference type="InterPro" id="IPR000210">
    <property type="entry name" value="BTB/POZ_dom"/>
</dbReference>
<dbReference type="Proteomes" id="UP000483820">
    <property type="component" value="Chromosome II"/>
</dbReference>
<evidence type="ECO:0000256" key="1">
    <source>
        <dbReference type="SAM" id="MobiDB-lite"/>
    </source>
</evidence>
<dbReference type="PANTHER" id="PTHR22743:SF165">
    <property type="entry name" value="BTB AND MATH DOMAIN CONTAINING-RELATED"/>
    <property type="match status" value="1"/>
</dbReference>
<dbReference type="PANTHER" id="PTHR22743">
    <property type="entry name" value="MEPRIN/TRAF-LIKE MATH FAMILY-C.ELEGANS"/>
    <property type="match status" value="1"/>
</dbReference>
<dbReference type="PROSITE" id="PS50144">
    <property type="entry name" value="MATH"/>
    <property type="match status" value="1"/>
</dbReference>
<proteinExistence type="predicted"/>